<evidence type="ECO:0000256" key="4">
    <source>
        <dbReference type="ARBA" id="ARBA00022989"/>
    </source>
</evidence>
<gene>
    <name evidence="7" type="primary">mpv17l</name>
    <name evidence="7" type="ORF">GWK47_048667</name>
</gene>
<accession>A0A8J4Y447</accession>
<evidence type="ECO:0000256" key="6">
    <source>
        <dbReference type="RuleBase" id="RU363053"/>
    </source>
</evidence>
<dbReference type="AlphaFoldDB" id="A0A8J4Y447"/>
<keyword evidence="5 6" id="KW-0472">Membrane</keyword>
<dbReference type="Proteomes" id="UP000770661">
    <property type="component" value="Unassembled WGS sequence"/>
</dbReference>
<evidence type="ECO:0000256" key="5">
    <source>
        <dbReference type="ARBA" id="ARBA00023136"/>
    </source>
</evidence>
<dbReference type="GO" id="GO:0016020">
    <property type="term" value="C:membrane"/>
    <property type="evidence" value="ECO:0007669"/>
    <property type="project" value="UniProtKB-SubCell"/>
</dbReference>
<keyword evidence="8" id="KW-1185">Reference proteome</keyword>
<evidence type="ECO:0000256" key="3">
    <source>
        <dbReference type="ARBA" id="ARBA00022692"/>
    </source>
</evidence>
<dbReference type="GO" id="GO:0005739">
    <property type="term" value="C:mitochondrion"/>
    <property type="evidence" value="ECO:0007669"/>
    <property type="project" value="TreeGrafter"/>
</dbReference>
<comment type="similarity">
    <text evidence="2 6">Belongs to the peroxisomal membrane protein PXMP2/4 family.</text>
</comment>
<dbReference type="PANTHER" id="PTHR11266:SF85">
    <property type="entry name" value="MPV17-LIKE PROTEIN"/>
    <property type="match status" value="1"/>
</dbReference>
<evidence type="ECO:0000313" key="7">
    <source>
        <dbReference type="EMBL" id="KAG0720357.1"/>
    </source>
</evidence>
<reference evidence="7" key="1">
    <citation type="submission" date="2020-07" db="EMBL/GenBank/DDBJ databases">
        <title>The High-quality genome of the commercially important snow crab, Chionoecetes opilio.</title>
        <authorList>
            <person name="Jeong J.-H."/>
            <person name="Ryu S."/>
        </authorList>
    </citation>
    <scope>NUCLEOTIDE SEQUENCE</scope>
    <source>
        <strain evidence="7">MADBK_172401_WGS</strain>
        <tissue evidence="7">Digestive gland</tissue>
    </source>
</reference>
<organism evidence="7 8">
    <name type="scientific">Chionoecetes opilio</name>
    <name type="common">Atlantic snow crab</name>
    <name type="synonym">Cancer opilio</name>
    <dbReference type="NCBI Taxonomy" id="41210"/>
    <lineage>
        <taxon>Eukaryota</taxon>
        <taxon>Metazoa</taxon>
        <taxon>Ecdysozoa</taxon>
        <taxon>Arthropoda</taxon>
        <taxon>Crustacea</taxon>
        <taxon>Multicrustacea</taxon>
        <taxon>Malacostraca</taxon>
        <taxon>Eumalacostraca</taxon>
        <taxon>Eucarida</taxon>
        <taxon>Decapoda</taxon>
        <taxon>Pleocyemata</taxon>
        <taxon>Brachyura</taxon>
        <taxon>Eubrachyura</taxon>
        <taxon>Majoidea</taxon>
        <taxon>Majidae</taxon>
        <taxon>Chionoecetes</taxon>
    </lineage>
</organism>
<proteinExistence type="inferred from homology"/>
<evidence type="ECO:0000256" key="2">
    <source>
        <dbReference type="ARBA" id="ARBA00006824"/>
    </source>
</evidence>
<comment type="subcellular location">
    <subcellularLocation>
        <location evidence="1">Membrane</location>
        <topology evidence="1">Multi-pass membrane protein</topology>
    </subcellularLocation>
</comment>
<feature type="transmembrane region" description="Helical" evidence="6">
    <location>
        <begin position="128"/>
        <end position="150"/>
    </location>
</feature>
<dbReference type="EMBL" id="JACEEZ010013006">
    <property type="protein sequence ID" value="KAG0720357.1"/>
    <property type="molecule type" value="Genomic_DNA"/>
</dbReference>
<keyword evidence="3 6" id="KW-0812">Transmembrane</keyword>
<dbReference type="InterPro" id="IPR007248">
    <property type="entry name" value="Mpv17_PMP22"/>
</dbReference>
<evidence type="ECO:0000256" key="1">
    <source>
        <dbReference type="ARBA" id="ARBA00004141"/>
    </source>
</evidence>
<protein>
    <submittedName>
        <fullName evidence="7">Mpv17-like protein</fullName>
    </submittedName>
</protein>
<keyword evidence="4 6" id="KW-1133">Transmembrane helix</keyword>
<dbReference type="Pfam" id="PF04117">
    <property type="entry name" value="Mpv17_PMP22"/>
    <property type="match status" value="1"/>
</dbReference>
<evidence type="ECO:0000313" key="8">
    <source>
        <dbReference type="Proteomes" id="UP000770661"/>
    </source>
</evidence>
<dbReference type="OrthoDB" id="430207at2759"/>
<dbReference type="PANTHER" id="PTHR11266">
    <property type="entry name" value="PEROXISOMAL MEMBRANE PROTEIN 2, PXMP2 MPV17"/>
    <property type="match status" value="1"/>
</dbReference>
<sequence length="176" mass="21215">MLLRKLKRFFKRHPVVKNMLSFGGMYVGAEWTQQTLLKRVWKVDKDPEYDKEAFARYSFYGVLWYPIIYHHWYRWLDARFVGTSLTVITKKLILDQFVMEPPLLASFYVGMSVMEGQEDVWKECKEKYIPTFASGCVFWLPAMAINFWFLPNSMRVVFLGFCTFIWCNFICWYKKQ</sequence>
<comment type="caution">
    <text evidence="7">The sequence shown here is derived from an EMBL/GenBank/DDBJ whole genome shotgun (WGS) entry which is preliminary data.</text>
</comment>
<feature type="transmembrane region" description="Helical" evidence="6">
    <location>
        <begin position="156"/>
        <end position="173"/>
    </location>
</feature>
<name>A0A8J4Y447_CHIOP</name>